<sequence>MCFASHAPSNVERAANETLPPTRVTTSSSLTSCILAILLYPEVQKHAQAEIDAIVGQDQFPAFNDRDKLPYIGALIQELLRWAPVAPQGLLHRAMKEDVYEGYRIPKGATVIANIFSISRDEKMYLDPLEFRPERFLGSSPQLDPRKFIFGFGRRRCPGAHPLHDTIQAATERWDLIPGAFTIAKPLDARGEEITPPIEFENVGVFW</sequence>
<dbReference type="SUPFAM" id="SSF48264">
    <property type="entry name" value="Cytochrome P450"/>
    <property type="match status" value="1"/>
</dbReference>
<dbReference type="InterPro" id="IPR001128">
    <property type="entry name" value="Cyt_P450"/>
</dbReference>
<dbReference type="GeneID" id="64660282"/>
<name>A0AAD4EKD0_9AGAM</name>
<evidence type="ECO:0000256" key="8">
    <source>
        <dbReference type="ARBA" id="ARBA00023033"/>
    </source>
</evidence>
<keyword evidence="13" id="KW-1185">Reference proteome</keyword>
<dbReference type="PROSITE" id="PS00086">
    <property type="entry name" value="CYTOCHROME_P450"/>
    <property type="match status" value="1"/>
</dbReference>
<dbReference type="InterPro" id="IPR036396">
    <property type="entry name" value="Cyt_P450_sf"/>
</dbReference>
<evidence type="ECO:0000256" key="11">
    <source>
        <dbReference type="SAM" id="MobiDB-lite"/>
    </source>
</evidence>
<dbReference type="AlphaFoldDB" id="A0AAD4EKD0"/>
<evidence type="ECO:0000256" key="4">
    <source>
        <dbReference type="ARBA" id="ARBA00022617"/>
    </source>
</evidence>
<dbReference type="GO" id="GO:0016705">
    <property type="term" value="F:oxidoreductase activity, acting on paired donors, with incorporation or reduction of molecular oxygen"/>
    <property type="evidence" value="ECO:0007669"/>
    <property type="project" value="InterPro"/>
</dbReference>
<evidence type="ECO:0000256" key="1">
    <source>
        <dbReference type="ARBA" id="ARBA00001971"/>
    </source>
</evidence>
<dbReference type="GO" id="GO:0020037">
    <property type="term" value="F:heme binding"/>
    <property type="evidence" value="ECO:0007669"/>
    <property type="project" value="InterPro"/>
</dbReference>
<feature type="region of interest" description="Disordered" evidence="11">
    <location>
        <begin position="1"/>
        <end position="22"/>
    </location>
</feature>
<evidence type="ECO:0000256" key="5">
    <source>
        <dbReference type="ARBA" id="ARBA00022723"/>
    </source>
</evidence>
<dbReference type="InterPro" id="IPR002401">
    <property type="entry name" value="Cyt_P450_E_grp-I"/>
</dbReference>
<comment type="caution">
    <text evidence="12">The sequence shown here is derived from an EMBL/GenBank/DDBJ whole genome shotgun (WGS) entry which is preliminary data.</text>
</comment>
<keyword evidence="7 9" id="KW-0408">Iron</keyword>
<dbReference type="RefSeq" id="XP_041233369.1">
    <property type="nucleotide sequence ID" value="XM_041365984.1"/>
</dbReference>
<dbReference type="PANTHER" id="PTHR46300:SF7">
    <property type="entry name" value="P450, PUTATIVE (EUROFUNG)-RELATED"/>
    <property type="match status" value="1"/>
</dbReference>
<dbReference type="Pfam" id="PF00067">
    <property type="entry name" value="p450"/>
    <property type="match status" value="1"/>
</dbReference>
<comment type="pathway">
    <text evidence="2">Secondary metabolite biosynthesis.</text>
</comment>
<dbReference type="GO" id="GO:0005506">
    <property type="term" value="F:iron ion binding"/>
    <property type="evidence" value="ECO:0007669"/>
    <property type="project" value="InterPro"/>
</dbReference>
<dbReference type="InterPro" id="IPR050364">
    <property type="entry name" value="Cytochrome_P450_fung"/>
</dbReference>
<dbReference type="InterPro" id="IPR017972">
    <property type="entry name" value="Cyt_P450_CS"/>
</dbReference>
<proteinExistence type="inferred from homology"/>
<evidence type="ECO:0000256" key="7">
    <source>
        <dbReference type="ARBA" id="ARBA00023004"/>
    </source>
</evidence>
<evidence type="ECO:0000256" key="3">
    <source>
        <dbReference type="ARBA" id="ARBA00010617"/>
    </source>
</evidence>
<dbReference type="EMBL" id="JABBWK010000002">
    <property type="protein sequence ID" value="KAG1907794.1"/>
    <property type="molecule type" value="Genomic_DNA"/>
</dbReference>
<keyword evidence="4 9" id="KW-0349">Heme</keyword>
<organism evidence="12 13">
    <name type="scientific">Suillus fuscotomentosus</name>
    <dbReference type="NCBI Taxonomy" id="1912939"/>
    <lineage>
        <taxon>Eukaryota</taxon>
        <taxon>Fungi</taxon>
        <taxon>Dikarya</taxon>
        <taxon>Basidiomycota</taxon>
        <taxon>Agaricomycotina</taxon>
        <taxon>Agaricomycetes</taxon>
        <taxon>Agaricomycetidae</taxon>
        <taxon>Boletales</taxon>
        <taxon>Suillineae</taxon>
        <taxon>Suillaceae</taxon>
        <taxon>Suillus</taxon>
    </lineage>
</organism>
<keyword evidence="5 9" id="KW-0479">Metal-binding</keyword>
<keyword evidence="8 10" id="KW-0503">Monooxygenase</keyword>
<evidence type="ECO:0000256" key="10">
    <source>
        <dbReference type="RuleBase" id="RU000461"/>
    </source>
</evidence>
<dbReference type="Proteomes" id="UP001195769">
    <property type="component" value="Unassembled WGS sequence"/>
</dbReference>
<evidence type="ECO:0000313" key="12">
    <source>
        <dbReference type="EMBL" id="KAG1907794.1"/>
    </source>
</evidence>
<comment type="cofactor">
    <cofactor evidence="1 9">
        <name>heme</name>
        <dbReference type="ChEBI" id="CHEBI:30413"/>
    </cofactor>
</comment>
<evidence type="ECO:0000256" key="2">
    <source>
        <dbReference type="ARBA" id="ARBA00005179"/>
    </source>
</evidence>
<evidence type="ECO:0000256" key="9">
    <source>
        <dbReference type="PIRSR" id="PIRSR602401-1"/>
    </source>
</evidence>
<evidence type="ECO:0000313" key="13">
    <source>
        <dbReference type="Proteomes" id="UP001195769"/>
    </source>
</evidence>
<comment type="similarity">
    <text evidence="3 10">Belongs to the cytochrome P450 family.</text>
</comment>
<dbReference type="PANTHER" id="PTHR46300">
    <property type="entry name" value="P450, PUTATIVE (EUROFUNG)-RELATED-RELATED"/>
    <property type="match status" value="1"/>
</dbReference>
<reference evidence="12" key="1">
    <citation type="journal article" date="2020" name="New Phytol.">
        <title>Comparative genomics reveals dynamic genome evolution in host specialist ectomycorrhizal fungi.</title>
        <authorList>
            <person name="Lofgren L.A."/>
            <person name="Nguyen N.H."/>
            <person name="Vilgalys R."/>
            <person name="Ruytinx J."/>
            <person name="Liao H.L."/>
            <person name="Branco S."/>
            <person name="Kuo A."/>
            <person name="LaButti K."/>
            <person name="Lipzen A."/>
            <person name="Andreopoulos W."/>
            <person name="Pangilinan J."/>
            <person name="Riley R."/>
            <person name="Hundley H."/>
            <person name="Na H."/>
            <person name="Barry K."/>
            <person name="Grigoriev I.V."/>
            <person name="Stajich J.E."/>
            <person name="Kennedy P.G."/>
        </authorList>
    </citation>
    <scope>NUCLEOTIDE SEQUENCE</scope>
    <source>
        <strain evidence="12">FC203</strain>
    </source>
</reference>
<dbReference type="PRINTS" id="PR00463">
    <property type="entry name" value="EP450I"/>
</dbReference>
<feature type="binding site" description="axial binding residue" evidence="9">
    <location>
        <position position="157"/>
    </location>
    <ligand>
        <name>heme</name>
        <dbReference type="ChEBI" id="CHEBI:30413"/>
    </ligand>
    <ligandPart>
        <name>Fe</name>
        <dbReference type="ChEBI" id="CHEBI:18248"/>
    </ligandPart>
</feature>
<accession>A0AAD4EKD0</accession>
<keyword evidence="6 10" id="KW-0560">Oxidoreductase</keyword>
<gene>
    <name evidence="12" type="ORF">F5891DRAFT_1180823</name>
</gene>
<dbReference type="Gene3D" id="1.10.630.10">
    <property type="entry name" value="Cytochrome P450"/>
    <property type="match status" value="1"/>
</dbReference>
<dbReference type="GO" id="GO:0004497">
    <property type="term" value="F:monooxygenase activity"/>
    <property type="evidence" value="ECO:0007669"/>
    <property type="project" value="UniProtKB-KW"/>
</dbReference>
<evidence type="ECO:0000256" key="6">
    <source>
        <dbReference type="ARBA" id="ARBA00023002"/>
    </source>
</evidence>
<protein>
    <submittedName>
        <fullName evidence="12">Cytochrome P450</fullName>
    </submittedName>
</protein>